<dbReference type="InParanoid" id="A0A369JD03"/>
<keyword evidence="2" id="KW-0472">Membrane</keyword>
<protein>
    <submittedName>
        <fullName evidence="3">Uncharacterized protein</fullName>
    </submittedName>
</protein>
<evidence type="ECO:0000313" key="3">
    <source>
        <dbReference type="EMBL" id="RDB19758.1"/>
    </source>
</evidence>
<proteinExistence type="predicted"/>
<dbReference type="AlphaFoldDB" id="A0A369JD03"/>
<evidence type="ECO:0000256" key="2">
    <source>
        <dbReference type="SAM" id="Phobius"/>
    </source>
</evidence>
<dbReference type="Proteomes" id="UP000076154">
    <property type="component" value="Unassembled WGS sequence"/>
</dbReference>
<comment type="caution">
    <text evidence="3">The sequence shown here is derived from an EMBL/GenBank/DDBJ whole genome shotgun (WGS) entry which is preliminary data.</text>
</comment>
<name>A0A369JD03_HYPMA</name>
<dbReference type="EMBL" id="LUEZ02000076">
    <property type="protein sequence ID" value="RDB19758.1"/>
    <property type="molecule type" value="Genomic_DNA"/>
</dbReference>
<keyword evidence="2" id="KW-1133">Transmembrane helix</keyword>
<keyword evidence="4" id="KW-1185">Reference proteome</keyword>
<feature type="compositionally biased region" description="Low complexity" evidence="1">
    <location>
        <begin position="11"/>
        <end position="21"/>
    </location>
</feature>
<gene>
    <name evidence="3" type="ORF">Hypma_013230</name>
</gene>
<feature type="region of interest" description="Disordered" evidence="1">
    <location>
        <begin position="1"/>
        <end position="60"/>
    </location>
</feature>
<accession>A0A369JD03</accession>
<feature type="transmembrane region" description="Helical" evidence="2">
    <location>
        <begin position="63"/>
        <end position="82"/>
    </location>
</feature>
<reference evidence="3" key="1">
    <citation type="submission" date="2018-04" db="EMBL/GenBank/DDBJ databases">
        <title>Whole genome sequencing of Hypsizygus marmoreus.</title>
        <authorList>
            <person name="Choi I.-G."/>
            <person name="Min B."/>
            <person name="Kim J.-G."/>
            <person name="Kim S."/>
            <person name="Oh Y.-L."/>
            <person name="Kong W.-S."/>
            <person name="Park H."/>
            <person name="Jeong J."/>
            <person name="Song E.-S."/>
        </authorList>
    </citation>
    <scope>NUCLEOTIDE SEQUENCE [LARGE SCALE GENOMIC DNA]</scope>
    <source>
        <strain evidence="3">51987-8</strain>
    </source>
</reference>
<organism evidence="3 4">
    <name type="scientific">Hypsizygus marmoreus</name>
    <name type="common">White beech mushroom</name>
    <name type="synonym">Agaricus marmoreus</name>
    <dbReference type="NCBI Taxonomy" id="39966"/>
    <lineage>
        <taxon>Eukaryota</taxon>
        <taxon>Fungi</taxon>
        <taxon>Dikarya</taxon>
        <taxon>Basidiomycota</taxon>
        <taxon>Agaricomycotina</taxon>
        <taxon>Agaricomycetes</taxon>
        <taxon>Agaricomycetidae</taxon>
        <taxon>Agaricales</taxon>
        <taxon>Tricholomatineae</taxon>
        <taxon>Lyophyllaceae</taxon>
        <taxon>Hypsizygus</taxon>
    </lineage>
</organism>
<dbReference type="OrthoDB" id="2538110at2759"/>
<evidence type="ECO:0000313" key="4">
    <source>
        <dbReference type="Proteomes" id="UP000076154"/>
    </source>
</evidence>
<evidence type="ECO:0000256" key="1">
    <source>
        <dbReference type="SAM" id="MobiDB-lite"/>
    </source>
</evidence>
<keyword evidence="2" id="KW-0812">Transmembrane</keyword>
<sequence length="92" mass="10322">MSSARYERLPTSDSTLSLSPLTPLPPYVELEVSPPEDELEDARPRRPVFPVDPRFEQPTPSPLSRAALLVFIALMFWLAFTLRRAAWIGGLA</sequence>
<feature type="compositionally biased region" description="Basic and acidic residues" evidence="1">
    <location>
        <begin position="1"/>
        <end position="10"/>
    </location>
</feature>